<dbReference type="AlphaFoldDB" id="A0A1D6KJN7"/>
<dbReference type="ExpressionAtlas" id="A0A1D6KJN7">
    <property type="expression patterns" value="baseline and differential"/>
</dbReference>
<evidence type="ECO:0000313" key="2">
    <source>
        <dbReference type="EMBL" id="ONM03146.1"/>
    </source>
</evidence>
<gene>
    <name evidence="2" type="ORF">ZEAMMB73_Zm00001d031561</name>
</gene>
<dbReference type="EMBL" id="CM007647">
    <property type="protein sequence ID" value="ONM03147.1"/>
    <property type="molecule type" value="Genomic_DNA"/>
</dbReference>
<feature type="region of interest" description="Disordered" evidence="1">
    <location>
        <begin position="1"/>
        <end position="51"/>
    </location>
</feature>
<name>A0A1D6KJN7_MAIZE</name>
<feature type="compositionally biased region" description="Polar residues" evidence="1">
    <location>
        <begin position="154"/>
        <end position="167"/>
    </location>
</feature>
<dbReference type="EMBL" id="CM007647">
    <property type="protein sequence ID" value="ONM03146.1"/>
    <property type="molecule type" value="Genomic_DNA"/>
</dbReference>
<accession>A0A1D6KJN7</accession>
<evidence type="ECO:0000256" key="1">
    <source>
        <dbReference type="SAM" id="MobiDB-lite"/>
    </source>
</evidence>
<feature type="compositionally biased region" description="Basic and acidic residues" evidence="1">
    <location>
        <begin position="85"/>
        <end position="97"/>
    </location>
</feature>
<proteinExistence type="predicted"/>
<organism evidence="2">
    <name type="scientific">Zea mays</name>
    <name type="common">Maize</name>
    <dbReference type="NCBI Taxonomy" id="4577"/>
    <lineage>
        <taxon>Eukaryota</taxon>
        <taxon>Viridiplantae</taxon>
        <taxon>Streptophyta</taxon>
        <taxon>Embryophyta</taxon>
        <taxon>Tracheophyta</taxon>
        <taxon>Spermatophyta</taxon>
        <taxon>Magnoliopsida</taxon>
        <taxon>Liliopsida</taxon>
        <taxon>Poales</taxon>
        <taxon>Poaceae</taxon>
        <taxon>PACMAD clade</taxon>
        <taxon>Panicoideae</taxon>
        <taxon>Andropogonodae</taxon>
        <taxon>Andropogoneae</taxon>
        <taxon>Tripsacinae</taxon>
        <taxon>Zea</taxon>
    </lineage>
</organism>
<protein>
    <submittedName>
        <fullName evidence="2">Transcription factor bHLH62</fullName>
    </submittedName>
</protein>
<sequence>MQQGDRQGADARRDHKLRAVAATAGRVPLHEARNRQPTGPEQPAHAPTKRYVPGLRRFGELGLLAGELQPGVPVRRARGRVPVLRPERPGEPVRRPEPAGPGSVPGYRRAVRFPGRNGRHKPAAKELLGGGGGGPAERVPHRRQRAEPGARGLSFSTKLPWSASTTRGPHEDGVLLIGPRHPAADGRGSDLYIAKTRGTSTKAPAAVAAAGTEALKL</sequence>
<reference evidence="2" key="1">
    <citation type="submission" date="2015-12" db="EMBL/GenBank/DDBJ databases">
        <title>Update maize B73 reference genome by single molecule sequencing technologies.</title>
        <authorList>
            <consortium name="Maize Genome Sequencing Project"/>
            <person name="Ware D."/>
        </authorList>
    </citation>
    <scope>NUCLEOTIDE SEQUENCE [LARGE SCALE GENOMIC DNA]</scope>
    <source>
        <tissue evidence="2">Seedling</tissue>
    </source>
</reference>
<feature type="region of interest" description="Disordered" evidence="1">
    <location>
        <begin position="84"/>
        <end position="188"/>
    </location>
</feature>